<dbReference type="InterPro" id="IPR027417">
    <property type="entry name" value="P-loop_NTPase"/>
</dbReference>
<evidence type="ECO:0000259" key="5">
    <source>
        <dbReference type="PROSITE" id="PS51192"/>
    </source>
</evidence>
<proteinExistence type="predicted"/>
<dbReference type="AlphaFoldDB" id="A0A2S9JD35"/>
<dbReference type="InterPro" id="IPR000330">
    <property type="entry name" value="SNF2_N"/>
</dbReference>
<dbReference type="PROSITE" id="PS50966">
    <property type="entry name" value="ZF_SWIM"/>
    <property type="match status" value="1"/>
</dbReference>
<dbReference type="PANTHER" id="PTHR10799">
    <property type="entry name" value="SNF2/RAD54 HELICASE FAMILY"/>
    <property type="match status" value="1"/>
</dbReference>
<dbReference type="EMBL" id="PVBS01000006">
    <property type="protein sequence ID" value="PRD50764.1"/>
    <property type="molecule type" value="Genomic_DNA"/>
</dbReference>
<feature type="domain" description="Helicase ATP-binding" evidence="5">
    <location>
        <begin position="724"/>
        <end position="883"/>
    </location>
</feature>
<comment type="caution">
    <text evidence="7">The sequence shown here is derived from an EMBL/GenBank/DDBJ whole genome shotgun (WGS) entry which is preliminary data.</text>
</comment>
<keyword evidence="2" id="KW-0863">Zinc-finger</keyword>
<feature type="domain" description="SWIM-type" evidence="4">
    <location>
        <begin position="91"/>
        <end position="127"/>
    </location>
</feature>
<dbReference type="Gene3D" id="3.40.50.10810">
    <property type="entry name" value="Tandem AAA-ATPase domain"/>
    <property type="match status" value="1"/>
</dbReference>
<dbReference type="GO" id="GO:0016787">
    <property type="term" value="F:hydrolase activity"/>
    <property type="evidence" value="ECO:0007669"/>
    <property type="project" value="UniProtKB-KW"/>
</dbReference>
<evidence type="ECO:0000259" key="6">
    <source>
        <dbReference type="PROSITE" id="PS51194"/>
    </source>
</evidence>
<dbReference type="InterPro" id="IPR049730">
    <property type="entry name" value="SNF2/RAD54-like_C"/>
</dbReference>
<dbReference type="SUPFAM" id="SSF52540">
    <property type="entry name" value="P-loop containing nucleoside triphosphate hydrolases"/>
    <property type="match status" value="2"/>
</dbReference>
<protein>
    <recommendedName>
        <fullName evidence="9">Helicase SNF2</fullName>
    </recommendedName>
</protein>
<dbReference type="InterPro" id="IPR007527">
    <property type="entry name" value="Znf_SWIM"/>
</dbReference>
<dbReference type="PROSITE" id="PS51192">
    <property type="entry name" value="HELICASE_ATP_BIND_1"/>
    <property type="match status" value="1"/>
</dbReference>
<feature type="compositionally biased region" description="Basic and acidic residues" evidence="3">
    <location>
        <begin position="1"/>
        <end position="20"/>
    </location>
</feature>
<name>A0A2S9JD35_9SPHI</name>
<dbReference type="InterPro" id="IPR001650">
    <property type="entry name" value="Helicase_C-like"/>
</dbReference>
<evidence type="ECO:0000313" key="8">
    <source>
        <dbReference type="Proteomes" id="UP000238642"/>
    </source>
</evidence>
<dbReference type="Pfam" id="PF00271">
    <property type="entry name" value="Helicase_C"/>
    <property type="match status" value="1"/>
</dbReference>
<feature type="domain" description="Helicase C-terminal" evidence="6">
    <location>
        <begin position="1009"/>
        <end position="1159"/>
    </location>
</feature>
<dbReference type="PROSITE" id="PS51194">
    <property type="entry name" value="HELICASE_CTER"/>
    <property type="match status" value="1"/>
</dbReference>
<evidence type="ECO:0000259" key="4">
    <source>
        <dbReference type="PROSITE" id="PS50966"/>
    </source>
</evidence>
<evidence type="ECO:0000313" key="7">
    <source>
        <dbReference type="EMBL" id="PRD50764.1"/>
    </source>
</evidence>
<keyword evidence="1" id="KW-0378">Hydrolase</keyword>
<dbReference type="Proteomes" id="UP000238642">
    <property type="component" value="Unassembled WGS sequence"/>
</dbReference>
<dbReference type="CDD" id="cd18793">
    <property type="entry name" value="SF2_C_SNF"/>
    <property type="match status" value="1"/>
</dbReference>
<evidence type="ECO:0000256" key="1">
    <source>
        <dbReference type="ARBA" id="ARBA00022801"/>
    </source>
</evidence>
<dbReference type="GO" id="GO:0005524">
    <property type="term" value="F:ATP binding"/>
    <property type="evidence" value="ECO:0007669"/>
    <property type="project" value="InterPro"/>
</dbReference>
<keyword evidence="2" id="KW-0862">Zinc</keyword>
<keyword evidence="8" id="KW-1185">Reference proteome</keyword>
<gene>
    <name evidence="7" type="ORF">C5749_18900</name>
</gene>
<reference evidence="7 8" key="1">
    <citation type="submission" date="2018-02" db="EMBL/GenBank/DDBJ databases">
        <title>The draft genome of Sphingobacterium gobiense H7.</title>
        <authorList>
            <person name="Li L."/>
            <person name="Liu L."/>
            <person name="Zhang X."/>
            <person name="Wang T."/>
            <person name="Liang L."/>
        </authorList>
    </citation>
    <scope>NUCLEOTIDE SEQUENCE [LARGE SCALE GENOMIC DNA]</scope>
    <source>
        <strain evidence="7 8">ACCC 05757</strain>
    </source>
</reference>
<dbReference type="Pfam" id="PF00176">
    <property type="entry name" value="SNF2-rel_dom"/>
    <property type="match status" value="1"/>
</dbReference>
<dbReference type="SMART" id="SM00490">
    <property type="entry name" value="HELICc"/>
    <property type="match status" value="1"/>
</dbReference>
<accession>A0A2S9JD35</accession>
<dbReference type="GO" id="GO:0008270">
    <property type="term" value="F:zinc ion binding"/>
    <property type="evidence" value="ECO:0007669"/>
    <property type="project" value="UniProtKB-KW"/>
</dbReference>
<dbReference type="SMART" id="SM00487">
    <property type="entry name" value="DEXDc"/>
    <property type="match status" value="1"/>
</dbReference>
<evidence type="ECO:0000256" key="2">
    <source>
        <dbReference type="PROSITE-ProRule" id="PRU00325"/>
    </source>
</evidence>
<evidence type="ECO:0008006" key="9">
    <source>
        <dbReference type="Google" id="ProtNLM"/>
    </source>
</evidence>
<feature type="region of interest" description="Disordered" evidence="3">
    <location>
        <begin position="1"/>
        <end position="26"/>
    </location>
</feature>
<dbReference type="Gene3D" id="3.40.50.300">
    <property type="entry name" value="P-loop containing nucleotide triphosphate hydrolases"/>
    <property type="match status" value="1"/>
</dbReference>
<organism evidence="7 8">
    <name type="scientific">Sphingobacterium gobiense</name>
    <dbReference type="NCBI Taxonomy" id="1382456"/>
    <lineage>
        <taxon>Bacteria</taxon>
        <taxon>Pseudomonadati</taxon>
        <taxon>Bacteroidota</taxon>
        <taxon>Sphingobacteriia</taxon>
        <taxon>Sphingobacteriales</taxon>
        <taxon>Sphingobacteriaceae</taxon>
        <taxon>Sphingobacterium</taxon>
    </lineage>
</organism>
<dbReference type="InterPro" id="IPR014001">
    <property type="entry name" value="Helicase_ATP-bd"/>
</dbReference>
<evidence type="ECO:0000256" key="3">
    <source>
        <dbReference type="SAM" id="MobiDB-lite"/>
    </source>
</evidence>
<sequence length="1172" mass="136141">MLLKTEEMENKDLMTSEPEAKATALPKRKADEPYLIPWEDGEPFKCSKEYVHQFYKGRKNVKDSVFSGKFDDFYSFDEYSISVREKGDEKYTLYLSLTNEYLSIRCSCAKQAEALCEHAAMVLYDKIPSHKSFYFKGLHREDLLSLPQKFRSMQSIHLEASWNTLELQLQNNSTFGRLYNFSITDGYDEDAWSYCPLPYRNMHFPASKFEDVEFLVITEGLYCGLPYVLPYMEKNKQGRNLSKSYLFYEGEEPEVLSPQDLFKERICKNILEIANNDDYQIDGIPLEGSSNRHDDSKALGILREWRTLISSLKDKETLCFTELWGYTYSPYRAKLKNVYRKKDIPVSLGNGEVKLLIGVEDNPSYLRLTFTLFYQEKRIETSQFLSENHCFFMMAEENRVVFVDDLDLEKVIREARKSNFILTVLGSDREKFLEECLMPISQRYAMQVVFKGKRANPIVQAKKPKRIVDIDVTDETLTVRARVCYDRFAQHPLAPHANMLVRTNEDGQYVYAKRHVEDERAFYGFLQQQHKAWTEQNHESMFTLEMSKIDRTQWLSQFCEQCRQEGIELRMDNIQRGSSHYPHTLHWEVRNVNFQENKCKILFAPKFQNKTIPLSEFENMITKTAAVYDLGDNQYGVIRSCDIGLFKPLFLSAEIEGDFLILNSLQMISLHTMLERIDPKIINDSIRERRERLAKLEEIPQLVIPSSVQSTLRPYQQAGFSWMAFLNEFQWGGLLADDMGLGKTLQVITLLEYFYQTDPIASPSLVVVPNSLLFNWQREYQKFVPTREVAIYYGANRQDMTNFDTGVIVLTTYGTLLSDSDFFAEKSFSYLIMDESQNVKNRNSKRFESLTRVKAQYRIAMTGTPIENGIQDIYAQMSLVNPGFFGNYRAFNKLYKGVTDADTTKETLGSLQKVIQPFILRRTKKQVALDLPEKTESTLYMDMLPAQHKVYEKYRKFFQGEVQRSLESEDAGKSKFLAIEALIKLRQICNSPSLLKGESFDKKAVKLDYIDEILDNVTPDHKVLLFSSFTGMLQLAAERIKEQGIEFAYLDGKMSQDKRQNAVQTFQERENCRIFLISLKAGGTGLNLTAADYVYILDPWWNPAAEAQAIDRCYRIGQDKHVNAYKLVCRDSVEEKILALQEQKKELADGLILDEVNIMKSLRKEELLKLFE</sequence>
<dbReference type="InterPro" id="IPR038718">
    <property type="entry name" value="SNF2-like_sf"/>
</dbReference>
<dbReference type="OrthoDB" id="9760715at2"/>
<keyword evidence="2" id="KW-0479">Metal-binding</keyword>